<dbReference type="Gramene" id="OB10G14350.1">
    <property type="protein sequence ID" value="OB10G14350.1"/>
    <property type="gene ID" value="OB10G14350"/>
</dbReference>
<dbReference type="HOGENOM" id="CLU_2982242_0_0_1"/>
<proteinExistence type="predicted"/>
<dbReference type="EnsemblPlants" id="OB10G14350.1">
    <property type="protein sequence ID" value="OB10G14350.1"/>
    <property type="gene ID" value="OB10G14350"/>
</dbReference>
<name>J3N1N7_ORYBR</name>
<organism evidence="1">
    <name type="scientific">Oryza brachyantha</name>
    <name type="common">malo sina</name>
    <dbReference type="NCBI Taxonomy" id="4533"/>
    <lineage>
        <taxon>Eukaryota</taxon>
        <taxon>Viridiplantae</taxon>
        <taxon>Streptophyta</taxon>
        <taxon>Embryophyta</taxon>
        <taxon>Tracheophyta</taxon>
        <taxon>Spermatophyta</taxon>
        <taxon>Magnoliopsida</taxon>
        <taxon>Liliopsida</taxon>
        <taxon>Poales</taxon>
        <taxon>Poaceae</taxon>
        <taxon>BOP clade</taxon>
        <taxon>Oryzoideae</taxon>
        <taxon>Oryzeae</taxon>
        <taxon>Oryzinae</taxon>
        <taxon>Oryza</taxon>
    </lineage>
</organism>
<dbReference type="AlphaFoldDB" id="J3N1N7"/>
<reference evidence="1" key="1">
    <citation type="journal article" date="2013" name="Nat. Commun.">
        <title>Whole-genome sequencing of Oryza brachyantha reveals mechanisms underlying Oryza genome evolution.</title>
        <authorList>
            <person name="Chen J."/>
            <person name="Huang Q."/>
            <person name="Gao D."/>
            <person name="Wang J."/>
            <person name="Lang Y."/>
            <person name="Liu T."/>
            <person name="Li B."/>
            <person name="Bai Z."/>
            <person name="Luis Goicoechea J."/>
            <person name="Liang C."/>
            <person name="Chen C."/>
            <person name="Zhang W."/>
            <person name="Sun S."/>
            <person name="Liao Y."/>
            <person name="Zhang X."/>
            <person name="Yang L."/>
            <person name="Song C."/>
            <person name="Wang M."/>
            <person name="Shi J."/>
            <person name="Liu G."/>
            <person name="Liu J."/>
            <person name="Zhou H."/>
            <person name="Zhou W."/>
            <person name="Yu Q."/>
            <person name="An N."/>
            <person name="Chen Y."/>
            <person name="Cai Q."/>
            <person name="Wang B."/>
            <person name="Liu B."/>
            <person name="Min J."/>
            <person name="Huang Y."/>
            <person name="Wu H."/>
            <person name="Li Z."/>
            <person name="Zhang Y."/>
            <person name="Yin Y."/>
            <person name="Song W."/>
            <person name="Jiang J."/>
            <person name="Jackson S.A."/>
            <person name="Wing R.A."/>
            <person name="Wang J."/>
            <person name="Chen M."/>
        </authorList>
    </citation>
    <scope>NUCLEOTIDE SEQUENCE [LARGE SCALE GENOMIC DNA]</scope>
    <source>
        <strain evidence="1">cv. IRGC 101232</strain>
    </source>
</reference>
<sequence length="58" mass="6285">MPFLCRAVACSAIAVLLPCCSLFTAAVRRQFLHRISGFLAEQRGIAAIADLSTKSQIF</sequence>
<keyword evidence="2" id="KW-1185">Reference proteome</keyword>
<dbReference type="Proteomes" id="UP000006038">
    <property type="component" value="Chromosome 10"/>
</dbReference>
<evidence type="ECO:0000313" key="2">
    <source>
        <dbReference type="Proteomes" id="UP000006038"/>
    </source>
</evidence>
<evidence type="ECO:0000313" key="1">
    <source>
        <dbReference type="EnsemblPlants" id="OB10G14350.1"/>
    </source>
</evidence>
<reference evidence="1" key="2">
    <citation type="submission" date="2013-04" db="UniProtKB">
        <authorList>
            <consortium name="EnsemblPlants"/>
        </authorList>
    </citation>
    <scope>IDENTIFICATION</scope>
</reference>
<accession>J3N1N7</accession>
<protein>
    <submittedName>
        <fullName evidence="1">Uncharacterized protein</fullName>
    </submittedName>
</protein>